<dbReference type="AlphaFoldDB" id="A0A7C6Z7D6"/>
<accession>A0A7C6Z7D6</accession>
<reference evidence="1 2" key="1">
    <citation type="journal article" date="2020" name="Biotechnol. Biofuels">
        <title>New insights from the biogas microbiome by comprehensive genome-resolved metagenomics of nearly 1600 species originating from multiple anaerobic digesters.</title>
        <authorList>
            <person name="Campanaro S."/>
            <person name="Treu L."/>
            <person name="Rodriguez-R L.M."/>
            <person name="Kovalovszki A."/>
            <person name="Ziels R.M."/>
            <person name="Maus I."/>
            <person name="Zhu X."/>
            <person name="Kougias P.G."/>
            <person name="Basile A."/>
            <person name="Luo G."/>
            <person name="Schluter A."/>
            <person name="Konstantinidis K.T."/>
            <person name="Angelidaki I."/>
        </authorList>
    </citation>
    <scope>NUCLEOTIDE SEQUENCE [LARGE SCALE GENOMIC DNA]</scope>
    <source>
        <strain evidence="1">AS05jafATM_4</strain>
    </source>
</reference>
<evidence type="ECO:0000313" key="1">
    <source>
        <dbReference type="EMBL" id="HHY29008.1"/>
    </source>
</evidence>
<evidence type="ECO:0000313" key="2">
    <source>
        <dbReference type="Proteomes" id="UP000553059"/>
    </source>
</evidence>
<gene>
    <name evidence="1" type="ORF">GX523_20120</name>
</gene>
<name>A0A7C6Z7D6_9FIRM</name>
<dbReference type="EMBL" id="DUTF01000426">
    <property type="protein sequence ID" value="HHY29008.1"/>
    <property type="molecule type" value="Genomic_DNA"/>
</dbReference>
<proteinExistence type="predicted"/>
<protein>
    <submittedName>
        <fullName evidence="1">Uncharacterized protein</fullName>
    </submittedName>
</protein>
<comment type="caution">
    <text evidence="1">The sequence shown here is derived from an EMBL/GenBank/DDBJ whole genome shotgun (WGS) entry which is preliminary data.</text>
</comment>
<sequence length="106" mass="12551">MSKQYIIKDVFGNYAGENSLFYVKHLCLWKYSFSNYIINGFITYSSRKDCENKVHALNTLAKNNGFDIHFIVEEIDIIETIKKESKDATPKRIKTKIVEENKYRWC</sequence>
<organism evidence="1 2">
    <name type="scientific">Desulfitobacterium dehalogenans</name>
    <dbReference type="NCBI Taxonomy" id="36854"/>
    <lineage>
        <taxon>Bacteria</taxon>
        <taxon>Bacillati</taxon>
        <taxon>Bacillota</taxon>
        <taxon>Clostridia</taxon>
        <taxon>Eubacteriales</taxon>
        <taxon>Desulfitobacteriaceae</taxon>
        <taxon>Desulfitobacterium</taxon>
    </lineage>
</organism>
<dbReference type="Proteomes" id="UP000553059">
    <property type="component" value="Unassembled WGS sequence"/>
</dbReference>